<gene>
    <name evidence="1" type="ORF">SFK315_0236</name>
</gene>
<name>I6D5R4_SHIFL</name>
<proteinExistence type="predicted"/>
<evidence type="ECO:0000313" key="1">
    <source>
        <dbReference type="EMBL" id="EIQ27106.1"/>
    </source>
</evidence>
<dbReference type="AlphaFoldDB" id="I6D5R4"/>
<reference evidence="1 2" key="1">
    <citation type="submission" date="2012-03" db="EMBL/GenBank/DDBJ databases">
        <authorList>
            <person name="Rasko D."/>
            <person name="Redman J."/>
            <person name="Daugherty S.C."/>
            <person name="Tallon L."/>
            <person name="Sadzewicz L."/>
            <person name="Jones K."/>
            <person name="Santana-Cruz I."/>
            <person name="Liu X."/>
        </authorList>
    </citation>
    <scope>NUCLEOTIDE SEQUENCE [LARGE SCALE GENOMIC DNA]</scope>
    <source>
        <strain evidence="1 2">K-315</strain>
    </source>
</reference>
<protein>
    <submittedName>
        <fullName evidence="1">Uncharacterized protein</fullName>
    </submittedName>
</protein>
<organism evidence="1 2">
    <name type="scientific">Shigella flexneri K-315</name>
    <dbReference type="NCBI Taxonomy" id="766150"/>
    <lineage>
        <taxon>Bacteria</taxon>
        <taxon>Pseudomonadati</taxon>
        <taxon>Pseudomonadota</taxon>
        <taxon>Gammaproteobacteria</taxon>
        <taxon>Enterobacterales</taxon>
        <taxon>Enterobacteriaceae</taxon>
        <taxon>Shigella</taxon>
    </lineage>
</organism>
<dbReference type="EMBL" id="AKMY01000003">
    <property type="protein sequence ID" value="EIQ27106.1"/>
    <property type="molecule type" value="Genomic_DNA"/>
</dbReference>
<dbReference type="Proteomes" id="UP000005407">
    <property type="component" value="Unassembled WGS sequence"/>
</dbReference>
<comment type="caution">
    <text evidence="1">The sequence shown here is derived from an EMBL/GenBank/DDBJ whole genome shotgun (WGS) entry which is preliminary data.</text>
</comment>
<dbReference type="PATRIC" id="fig|766150.3.peg.221"/>
<sequence length="44" mass="4917">MHMLWQNDPGVDFKRPVSLNFNNGVTEHLEHLVLGGQELASTIA</sequence>
<accession>I6D5R4</accession>
<evidence type="ECO:0000313" key="2">
    <source>
        <dbReference type="Proteomes" id="UP000005407"/>
    </source>
</evidence>